<dbReference type="SMART" id="SM00855">
    <property type="entry name" value="PGAM"/>
    <property type="match status" value="1"/>
</dbReference>
<dbReference type="EMBL" id="MSFO01000002">
    <property type="protein sequence ID" value="PLB52825.1"/>
    <property type="molecule type" value="Genomic_DNA"/>
</dbReference>
<dbReference type="PANTHER" id="PTHR48100:SF54">
    <property type="entry name" value="PHOSPHATASE SPAC5H10.03-RELATED"/>
    <property type="match status" value="1"/>
</dbReference>
<dbReference type="GO" id="GO:0005737">
    <property type="term" value="C:cytoplasm"/>
    <property type="evidence" value="ECO:0007669"/>
    <property type="project" value="TreeGrafter"/>
</dbReference>
<evidence type="ECO:0000313" key="2">
    <source>
        <dbReference type="EMBL" id="PLB52825.1"/>
    </source>
</evidence>
<dbReference type="GeneID" id="36556438"/>
<evidence type="ECO:0000313" key="3">
    <source>
        <dbReference type="Proteomes" id="UP000234275"/>
    </source>
</evidence>
<name>A0A2I2GIW1_9EURO</name>
<dbReference type="Pfam" id="PF00300">
    <property type="entry name" value="His_Phos_1"/>
    <property type="match status" value="1"/>
</dbReference>
<keyword evidence="3" id="KW-1185">Reference proteome</keyword>
<organism evidence="2 3">
    <name type="scientific">Aspergillus steynii IBT 23096</name>
    <dbReference type="NCBI Taxonomy" id="1392250"/>
    <lineage>
        <taxon>Eukaryota</taxon>
        <taxon>Fungi</taxon>
        <taxon>Dikarya</taxon>
        <taxon>Ascomycota</taxon>
        <taxon>Pezizomycotina</taxon>
        <taxon>Eurotiomycetes</taxon>
        <taxon>Eurotiomycetidae</taxon>
        <taxon>Eurotiales</taxon>
        <taxon>Aspergillaceae</taxon>
        <taxon>Aspergillus</taxon>
        <taxon>Aspergillus subgen. Circumdati</taxon>
    </lineage>
</organism>
<evidence type="ECO:0000256" key="1">
    <source>
        <dbReference type="SAM" id="MobiDB-lite"/>
    </source>
</evidence>
<accession>A0A2I2GIW1</accession>
<dbReference type="InterPro" id="IPR050275">
    <property type="entry name" value="PGM_Phosphatase"/>
</dbReference>
<dbReference type="SUPFAM" id="SSF53254">
    <property type="entry name" value="Phosphoglycerate mutase-like"/>
    <property type="match status" value="1"/>
</dbReference>
<dbReference type="Gene3D" id="3.40.50.1240">
    <property type="entry name" value="Phosphoglycerate mutase-like"/>
    <property type="match status" value="1"/>
</dbReference>
<gene>
    <name evidence="2" type="ORF">P170DRAFT_434548</name>
</gene>
<dbReference type="AlphaFoldDB" id="A0A2I2GIW1"/>
<protein>
    <submittedName>
        <fullName evidence="2">Phosphoglycerate mutase family protein</fullName>
    </submittedName>
</protein>
<dbReference type="OrthoDB" id="496981at2759"/>
<feature type="region of interest" description="Disordered" evidence="1">
    <location>
        <begin position="245"/>
        <end position="265"/>
    </location>
</feature>
<comment type="caution">
    <text evidence="2">The sequence shown here is derived from an EMBL/GenBank/DDBJ whole genome shotgun (WGS) entry which is preliminary data.</text>
</comment>
<reference evidence="2 3" key="1">
    <citation type="submission" date="2016-12" db="EMBL/GenBank/DDBJ databases">
        <title>The genomes of Aspergillus section Nigri reveals drivers in fungal speciation.</title>
        <authorList>
            <consortium name="DOE Joint Genome Institute"/>
            <person name="Vesth T.C."/>
            <person name="Nybo J."/>
            <person name="Theobald S."/>
            <person name="Brandl J."/>
            <person name="Frisvad J.C."/>
            <person name="Nielsen K.F."/>
            <person name="Lyhne E.K."/>
            <person name="Kogle M.E."/>
            <person name="Kuo A."/>
            <person name="Riley R."/>
            <person name="Clum A."/>
            <person name="Nolan M."/>
            <person name="Lipzen A."/>
            <person name="Salamov A."/>
            <person name="Henrissat B."/>
            <person name="Wiebenga A."/>
            <person name="De Vries R.P."/>
            <person name="Grigoriev I.V."/>
            <person name="Mortensen U.H."/>
            <person name="Andersen M.R."/>
            <person name="Baker S.E."/>
        </authorList>
    </citation>
    <scope>NUCLEOTIDE SEQUENCE [LARGE SCALE GENOMIC DNA]</scope>
    <source>
        <strain evidence="2 3">IBT 23096</strain>
    </source>
</reference>
<dbReference type="InterPro" id="IPR013078">
    <property type="entry name" value="His_Pase_superF_clade-1"/>
</dbReference>
<dbReference type="CDD" id="cd07067">
    <property type="entry name" value="HP_PGM_like"/>
    <property type="match status" value="1"/>
</dbReference>
<dbReference type="VEuPathDB" id="FungiDB:P170DRAFT_434548"/>
<dbReference type="GO" id="GO:0016791">
    <property type="term" value="F:phosphatase activity"/>
    <property type="evidence" value="ECO:0007669"/>
    <property type="project" value="TreeGrafter"/>
</dbReference>
<dbReference type="Proteomes" id="UP000234275">
    <property type="component" value="Unassembled WGS sequence"/>
</dbReference>
<dbReference type="RefSeq" id="XP_024708127.1">
    <property type="nucleotide sequence ID" value="XM_024848739.1"/>
</dbReference>
<dbReference type="PANTHER" id="PTHR48100">
    <property type="entry name" value="BROAD-SPECIFICITY PHOSPHATASE YOR283W-RELATED"/>
    <property type="match status" value="1"/>
</dbReference>
<proteinExistence type="predicted"/>
<sequence length="298" mass="34031">MIPTRVVNSSFLGGRLYSTSTRHLYRSDIAMPPIIHFVRHAQGTHNISLEHSHIPDPTITEHGIQQCHELERDFPRHSHVDLVVSSPFRRTLYTALKSFGPVFKANPKMEMLLHSDLQEVSDFPCDVGSERAALESEIRDEKVPADMSLISDGWQLKRGRHAPTREAITLRARDMRCWLKARPEKEIVVVTHGGLLHYLTEDWEENCRCTGTGWMNTEYRTYEFTDEVHDDLGGIDLQGRNVSLVETEESRTRRGKPRSPPTREEQRTLYKLGFEGWAAQGLCMNVAELEAKNKTGTA</sequence>
<dbReference type="InterPro" id="IPR029033">
    <property type="entry name" value="His_PPase_superfam"/>
</dbReference>